<feature type="region of interest" description="Disordered" evidence="1">
    <location>
        <begin position="409"/>
        <end position="445"/>
    </location>
</feature>
<feature type="compositionally biased region" description="Low complexity" evidence="1">
    <location>
        <begin position="69"/>
        <end position="86"/>
    </location>
</feature>
<gene>
    <name evidence="2" type="ORF">RFI_24256</name>
</gene>
<dbReference type="AlphaFoldDB" id="X6MGU8"/>
<evidence type="ECO:0000313" key="3">
    <source>
        <dbReference type="Proteomes" id="UP000023152"/>
    </source>
</evidence>
<feature type="region of interest" description="Disordered" evidence="1">
    <location>
        <begin position="356"/>
        <end position="382"/>
    </location>
</feature>
<evidence type="ECO:0000313" key="2">
    <source>
        <dbReference type="EMBL" id="ETO13119.1"/>
    </source>
</evidence>
<feature type="non-terminal residue" evidence="2">
    <location>
        <position position="512"/>
    </location>
</feature>
<feature type="compositionally biased region" description="Polar residues" evidence="1">
    <location>
        <begin position="42"/>
        <end position="51"/>
    </location>
</feature>
<dbReference type="EMBL" id="ASPP01020812">
    <property type="protein sequence ID" value="ETO13119.1"/>
    <property type="molecule type" value="Genomic_DNA"/>
</dbReference>
<feature type="non-terminal residue" evidence="2">
    <location>
        <position position="1"/>
    </location>
</feature>
<organism evidence="2 3">
    <name type="scientific">Reticulomyxa filosa</name>
    <dbReference type="NCBI Taxonomy" id="46433"/>
    <lineage>
        <taxon>Eukaryota</taxon>
        <taxon>Sar</taxon>
        <taxon>Rhizaria</taxon>
        <taxon>Retaria</taxon>
        <taxon>Foraminifera</taxon>
        <taxon>Monothalamids</taxon>
        <taxon>Reticulomyxidae</taxon>
        <taxon>Reticulomyxa</taxon>
    </lineage>
</organism>
<feature type="region of interest" description="Disordered" evidence="1">
    <location>
        <begin position="15"/>
        <end position="168"/>
    </location>
</feature>
<sequence length="512" mass="56496">FFFFFFEISIGKKKKRPALRRNSEAEDLEYDVSQTEHDRGSQSHMSYVANENDSKKPDNSALALSGKRNSSNGSSSHSNNSSMNGHEMNRKGPQQLKTRHFDQAKREPSAMEEGVSKSNSGDRPMVPSPPTLKDRASSDSACSTMSNERTRELESADHTETKRARHQPSLLVASEQRKFPSISSEHGLTAKSPDCHMRNFTPSDLSSDFIVTDKYWDADDPHHSRHTSQNHTSKTSSLALASASASASAMGPTQYLTGSIIIIGDVPVHGTKPASGKASRPLTDGLVACESAADVVESGTLVSRTSLAPTQDYDHKKIRLSVNGVSLKQQDKDKKQRIDEAMAHYEDVRTQLVVERKEVESQTNTKQWARSQAVEGENNNNRTDSILSSISWDNSSLQNISTDLSDVIGEKDANPSVSDGNANPDQSQSDLGPEQEQQNDENKMDATKTEIETEELDEQPLIIVTHPPISKLPQSHSLNRYLQSRDHFKTLGSMTEITLHTQSPLSSAINEH</sequence>
<evidence type="ECO:0000256" key="1">
    <source>
        <dbReference type="SAM" id="MobiDB-lite"/>
    </source>
</evidence>
<feature type="compositionally biased region" description="Polar residues" evidence="1">
    <location>
        <begin position="138"/>
        <end position="147"/>
    </location>
</feature>
<comment type="caution">
    <text evidence="2">The sequence shown here is derived from an EMBL/GenBank/DDBJ whole genome shotgun (WGS) entry which is preliminary data.</text>
</comment>
<protein>
    <submittedName>
        <fullName evidence="2">Signal peptide protein</fullName>
    </submittedName>
</protein>
<reference evidence="2 3" key="1">
    <citation type="journal article" date="2013" name="Curr. Biol.">
        <title>The Genome of the Foraminiferan Reticulomyxa filosa.</title>
        <authorList>
            <person name="Glockner G."/>
            <person name="Hulsmann N."/>
            <person name="Schleicher M."/>
            <person name="Noegel A.A."/>
            <person name="Eichinger L."/>
            <person name="Gallinger C."/>
            <person name="Pawlowski J."/>
            <person name="Sierra R."/>
            <person name="Euteneuer U."/>
            <person name="Pillet L."/>
            <person name="Moustafa A."/>
            <person name="Platzer M."/>
            <person name="Groth M."/>
            <person name="Szafranski K."/>
            <person name="Schliwa M."/>
        </authorList>
    </citation>
    <scope>NUCLEOTIDE SEQUENCE [LARGE SCALE GENOMIC DNA]</scope>
</reference>
<feature type="compositionally biased region" description="Basic and acidic residues" evidence="1">
    <location>
        <begin position="148"/>
        <end position="162"/>
    </location>
</feature>
<keyword evidence="3" id="KW-1185">Reference proteome</keyword>
<feature type="compositionally biased region" description="Basic and acidic residues" evidence="1">
    <location>
        <begin position="99"/>
        <end position="109"/>
    </location>
</feature>
<proteinExistence type="predicted"/>
<name>X6MGU8_RETFI</name>
<accession>X6MGU8</accession>
<feature type="compositionally biased region" description="Polar residues" evidence="1">
    <location>
        <begin position="415"/>
        <end position="430"/>
    </location>
</feature>
<dbReference type="Proteomes" id="UP000023152">
    <property type="component" value="Unassembled WGS sequence"/>
</dbReference>
<feature type="compositionally biased region" description="Polar residues" evidence="1">
    <location>
        <begin position="361"/>
        <end position="370"/>
    </location>
</feature>